<dbReference type="CDD" id="cd02022">
    <property type="entry name" value="DPCK"/>
    <property type="match status" value="1"/>
</dbReference>
<dbReference type="Pfam" id="PF01121">
    <property type="entry name" value="CoaE"/>
    <property type="match status" value="1"/>
</dbReference>
<comment type="catalytic activity">
    <reaction evidence="8">
        <text>3'-dephospho-CoA + ATP = ADP + CoA + H(+)</text>
        <dbReference type="Rhea" id="RHEA:18245"/>
        <dbReference type="ChEBI" id="CHEBI:15378"/>
        <dbReference type="ChEBI" id="CHEBI:30616"/>
        <dbReference type="ChEBI" id="CHEBI:57287"/>
        <dbReference type="ChEBI" id="CHEBI:57328"/>
        <dbReference type="ChEBI" id="CHEBI:456216"/>
        <dbReference type="EC" id="2.7.1.24"/>
    </reaction>
</comment>
<dbReference type="HAMAP" id="MF_00376">
    <property type="entry name" value="Dephospho_CoA_kinase"/>
    <property type="match status" value="1"/>
</dbReference>
<keyword evidence="11" id="KW-1185">Reference proteome</keyword>
<sequence>MIIGLTGSIATGKSTVANMLREYDLPIVDADVIAREVVAPGTKTLAQIADVFGPETIAQDGTMDRTYIGQQIFHDSDKREQLNAIIHPAIRAEMIAQRDAYVAEGKHVIMDIPLLFESKLQHYVDRVLVVAVSSDVQLARLMERNRFSEEEARARIGSQIPIAEKIAGADAVLYNDGSLDDTKAQLRAVLTKWGVI</sequence>
<comment type="pathway">
    <text evidence="8">Cofactor biosynthesis; coenzyme A biosynthesis; CoA from (R)-pantothenate: step 5/5.</text>
</comment>
<dbReference type="GO" id="GO:0015937">
    <property type="term" value="P:coenzyme A biosynthetic process"/>
    <property type="evidence" value="ECO:0007669"/>
    <property type="project" value="UniProtKB-UniRule"/>
</dbReference>
<comment type="subcellular location">
    <subcellularLocation>
        <location evidence="8">Cytoplasm</location>
    </subcellularLocation>
</comment>
<dbReference type="AlphaFoldDB" id="A0A1C0Z0U1"/>
<comment type="similarity">
    <text evidence="1 8">Belongs to the CoaE family.</text>
</comment>
<dbReference type="SUPFAM" id="SSF52540">
    <property type="entry name" value="P-loop containing nucleoside triphosphate hydrolases"/>
    <property type="match status" value="1"/>
</dbReference>
<proteinExistence type="inferred from homology"/>
<dbReference type="FunFam" id="3.40.50.300:FF:000991">
    <property type="entry name" value="Dephospho-CoA kinase"/>
    <property type="match status" value="1"/>
</dbReference>
<accession>A0A1C0Z0U1</accession>
<dbReference type="GO" id="GO:0005524">
    <property type="term" value="F:ATP binding"/>
    <property type="evidence" value="ECO:0007669"/>
    <property type="project" value="UniProtKB-UniRule"/>
</dbReference>
<dbReference type="PANTHER" id="PTHR10695:SF46">
    <property type="entry name" value="BIFUNCTIONAL COENZYME A SYNTHASE-RELATED"/>
    <property type="match status" value="1"/>
</dbReference>
<dbReference type="PANTHER" id="PTHR10695">
    <property type="entry name" value="DEPHOSPHO-COA KINASE-RELATED"/>
    <property type="match status" value="1"/>
</dbReference>
<keyword evidence="7 8" id="KW-0173">Coenzyme A biosynthesis</keyword>
<evidence type="ECO:0000256" key="3">
    <source>
        <dbReference type="ARBA" id="ARBA00022679"/>
    </source>
</evidence>
<keyword evidence="2 8" id="KW-0963">Cytoplasm</keyword>
<name>A0A1C0Z0U1_9BACL</name>
<dbReference type="RefSeq" id="WP_066461930.1">
    <property type="nucleotide sequence ID" value="NZ_MATO01000012.1"/>
</dbReference>
<keyword evidence="5 8" id="KW-0418">Kinase</keyword>
<evidence type="ECO:0000256" key="9">
    <source>
        <dbReference type="NCBIfam" id="TIGR00152"/>
    </source>
</evidence>
<evidence type="ECO:0000313" key="10">
    <source>
        <dbReference type="EMBL" id="OCS93039.1"/>
    </source>
</evidence>
<keyword evidence="4 8" id="KW-0547">Nucleotide-binding</keyword>
<evidence type="ECO:0000256" key="6">
    <source>
        <dbReference type="ARBA" id="ARBA00022840"/>
    </source>
</evidence>
<dbReference type="InterPro" id="IPR027417">
    <property type="entry name" value="P-loop_NTPase"/>
</dbReference>
<organism evidence="10 11">
    <name type="scientific">Caryophanon latum</name>
    <dbReference type="NCBI Taxonomy" id="33977"/>
    <lineage>
        <taxon>Bacteria</taxon>
        <taxon>Bacillati</taxon>
        <taxon>Bacillota</taxon>
        <taxon>Bacilli</taxon>
        <taxon>Bacillales</taxon>
        <taxon>Caryophanaceae</taxon>
        <taxon>Caryophanon</taxon>
    </lineage>
</organism>
<dbReference type="PROSITE" id="PS51219">
    <property type="entry name" value="DPCK"/>
    <property type="match status" value="1"/>
</dbReference>
<dbReference type="GO" id="GO:0004140">
    <property type="term" value="F:dephospho-CoA kinase activity"/>
    <property type="evidence" value="ECO:0007669"/>
    <property type="project" value="UniProtKB-UniRule"/>
</dbReference>
<keyword evidence="3 8" id="KW-0808">Transferase</keyword>
<dbReference type="EC" id="2.7.1.24" evidence="8 9"/>
<evidence type="ECO:0000313" key="11">
    <source>
        <dbReference type="Proteomes" id="UP000093482"/>
    </source>
</evidence>
<evidence type="ECO:0000256" key="1">
    <source>
        <dbReference type="ARBA" id="ARBA00009018"/>
    </source>
</evidence>
<dbReference type="EMBL" id="MATO01000012">
    <property type="protein sequence ID" value="OCS93039.1"/>
    <property type="molecule type" value="Genomic_DNA"/>
</dbReference>
<protein>
    <recommendedName>
        <fullName evidence="8 9">Dephospho-CoA kinase</fullName>
        <ecNumber evidence="8 9">2.7.1.24</ecNumber>
    </recommendedName>
    <alternativeName>
        <fullName evidence="8">Dephosphocoenzyme A kinase</fullName>
    </alternativeName>
</protein>
<dbReference type="OrthoDB" id="9812943at2"/>
<dbReference type="UniPathway" id="UPA00241">
    <property type="reaction ID" value="UER00356"/>
</dbReference>
<keyword evidence="6 8" id="KW-0067">ATP-binding</keyword>
<dbReference type="GO" id="GO:0005737">
    <property type="term" value="C:cytoplasm"/>
    <property type="evidence" value="ECO:0007669"/>
    <property type="project" value="UniProtKB-SubCell"/>
</dbReference>
<comment type="function">
    <text evidence="8">Catalyzes the phosphorylation of the 3'-hydroxyl group of dephosphocoenzyme A to form coenzyme A.</text>
</comment>
<dbReference type="Proteomes" id="UP000093482">
    <property type="component" value="Unassembled WGS sequence"/>
</dbReference>
<evidence type="ECO:0000256" key="5">
    <source>
        <dbReference type="ARBA" id="ARBA00022777"/>
    </source>
</evidence>
<reference evidence="10 11" key="1">
    <citation type="submission" date="2016-07" db="EMBL/GenBank/DDBJ databases">
        <title>Caryophanon latum genome sequencing.</title>
        <authorList>
            <person name="Verma A."/>
            <person name="Pal Y."/>
            <person name="Krishnamurthi S."/>
        </authorList>
    </citation>
    <scope>NUCLEOTIDE SEQUENCE [LARGE SCALE GENOMIC DNA]</scope>
    <source>
        <strain evidence="10 11">DSM 14151</strain>
    </source>
</reference>
<feature type="binding site" evidence="8">
    <location>
        <begin position="10"/>
        <end position="15"/>
    </location>
    <ligand>
        <name>ATP</name>
        <dbReference type="ChEBI" id="CHEBI:30616"/>
    </ligand>
</feature>
<evidence type="ECO:0000256" key="7">
    <source>
        <dbReference type="ARBA" id="ARBA00022993"/>
    </source>
</evidence>
<dbReference type="NCBIfam" id="TIGR00152">
    <property type="entry name" value="dephospho-CoA kinase"/>
    <property type="match status" value="1"/>
</dbReference>
<evidence type="ECO:0000256" key="4">
    <source>
        <dbReference type="ARBA" id="ARBA00022741"/>
    </source>
</evidence>
<comment type="caution">
    <text evidence="10">The sequence shown here is derived from an EMBL/GenBank/DDBJ whole genome shotgun (WGS) entry which is preliminary data.</text>
</comment>
<dbReference type="Gene3D" id="3.40.50.300">
    <property type="entry name" value="P-loop containing nucleotide triphosphate hydrolases"/>
    <property type="match status" value="1"/>
</dbReference>
<evidence type="ECO:0000256" key="2">
    <source>
        <dbReference type="ARBA" id="ARBA00022490"/>
    </source>
</evidence>
<dbReference type="InterPro" id="IPR001977">
    <property type="entry name" value="Depp_CoAkinase"/>
</dbReference>
<gene>
    <name evidence="8" type="primary">coaE</name>
    <name evidence="10" type="ORF">A6K76_00695</name>
</gene>
<evidence type="ECO:0000256" key="8">
    <source>
        <dbReference type="HAMAP-Rule" id="MF_00376"/>
    </source>
</evidence>